<gene>
    <name evidence="10" type="ORF">ACFPM3_17695</name>
</gene>
<dbReference type="Proteomes" id="UP001595829">
    <property type="component" value="Unassembled WGS sequence"/>
</dbReference>
<dbReference type="InterPro" id="IPR003362">
    <property type="entry name" value="Bact_transf"/>
</dbReference>
<evidence type="ECO:0000259" key="9">
    <source>
        <dbReference type="Pfam" id="PF02397"/>
    </source>
</evidence>
<keyword evidence="11" id="KW-1185">Reference proteome</keyword>
<organism evidence="10 11">
    <name type="scientific">Streptomyces coeruleoprunus</name>
    <dbReference type="NCBI Taxonomy" id="285563"/>
    <lineage>
        <taxon>Bacteria</taxon>
        <taxon>Bacillati</taxon>
        <taxon>Actinomycetota</taxon>
        <taxon>Actinomycetes</taxon>
        <taxon>Kitasatosporales</taxon>
        <taxon>Streptomycetaceae</taxon>
        <taxon>Streptomyces</taxon>
    </lineage>
</organism>
<dbReference type="PANTHER" id="PTHR30576:SF10">
    <property type="entry name" value="SLL5057 PROTEIN"/>
    <property type="match status" value="1"/>
</dbReference>
<protein>
    <submittedName>
        <fullName evidence="10">Exopolysaccharide biosynthesis polyprenyl glycosylphosphotransferase</fullName>
    </submittedName>
</protein>
<keyword evidence="3" id="KW-0808">Transferase</keyword>
<evidence type="ECO:0000313" key="11">
    <source>
        <dbReference type="Proteomes" id="UP001595829"/>
    </source>
</evidence>
<dbReference type="Pfam" id="PF02397">
    <property type="entry name" value="Bac_transf"/>
    <property type="match status" value="1"/>
</dbReference>
<sequence length="521" mass="55562">MRRLSSSEAAGQAVSVTPRRASVRRGPTPGWYVPAALLADSVGVALPTGAALLAAGESHVPHQALVVTAVWLLVGAVAHRYVPWTWDEGAPLGPVVRDWLVLLGVLAALRAVWGPGGTPSAAVLLALTPPLLVTAVCRKALHRRLRSVRRRAQALRRVLVVGEAAAVDTVVGQLAERTDHGYVAVGVAVVGDGDVLSGVPVAVRLVADQPGEATGAGLVPEQPHVATGGGLGAEQPTGALGSDDRLVTEAVEALGVDLVFVAAGSRLSGDRLRRLSWTLHDRGCPLMVLPGVVEVARRRVRLASAAGLTLLDVAPPPHHARGLPPLLKAATDRVGALLLLAALAPLFVLLAVAVRAGSPGPVFYRQTRVGRHGRPFAMWKFRTMVVDADRLKDELATVNEHDGHMFKLRQDPRVTPVGRFLRRSSLDELPQLVNVLLGHMSLVGPRPPLPEEVAHYDAVEMRRLGVRPGLTGLWQVSGRSDLSWHETVSLDLRYVDNWSWGWDMTIVGRTLRAVLDGRGAY</sequence>
<name>A0ABV9XF06_9ACTN</name>
<comment type="subcellular location">
    <subcellularLocation>
        <location evidence="1">Membrane</location>
        <topology evidence="1">Multi-pass membrane protein</topology>
    </subcellularLocation>
</comment>
<reference evidence="11" key="1">
    <citation type="journal article" date="2019" name="Int. J. Syst. Evol. Microbiol.">
        <title>The Global Catalogue of Microorganisms (GCM) 10K type strain sequencing project: providing services to taxonomists for standard genome sequencing and annotation.</title>
        <authorList>
            <consortium name="The Broad Institute Genomics Platform"/>
            <consortium name="The Broad Institute Genome Sequencing Center for Infectious Disease"/>
            <person name="Wu L."/>
            <person name="Ma J."/>
        </authorList>
    </citation>
    <scope>NUCLEOTIDE SEQUENCE [LARGE SCALE GENOMIC DNA]</scope>
    <source>
        <strain evidence="11">CGMCC 4.1648</strain>
    </source>
</reference>
<feature type="transmembrane region" description="Helical" evidence="8">
    <location>
        <begin position="60"/>
        <end position="82"/>
    </location>
</feature>
<keyword evidence="4 8" id="KW-0812">Transmembrane</keyword>
<feature type="domain" description="Bacterial sugar transferase" evidence="9">
    <location>
        <begin position="328"/>
        <end position="515"/>
    </location>
</feature>
<evidence type="ECO:0000256" key="5">
    <source>
        <dbReference type="ARBA" id="ARBA00022989"/>
    </source>
</evidence>
<dbReference type="PANTHER" id="PTHR30576">
    <property type="entry name" value="COLANIC BIOSYNTHESIS UDP-GLUCOSE LIPID CARRIER TRANSFERASE"/>
    <property type="match status" value="1"/>
</dbReference>
<evidence type="ECO:0000256" key="7">
    <source>
        <dbReference type="SAM" id="MobiDB-lite"/>
    </source>
</evidence>
<evidence type="ECO:0000256" key="6">
    <source>
        <dbReference type="ARBA" id="ARBA00023136"/>
    </source>
</evidence>
<dbReference type="NCBIfam" id="TIGR03025">
    <property type="entry name" value="EPS_sugtrans"/>
    <property type="match status" value="1"/>
</dbReference>
<keyword evidence="6 8" id="KW-0472">Membrane</keyword>
<feature type="region of interest" description="Disordered" evidence="7">
    <location>
        <begin position="1"/>
        <end position="25"/>
    </location>
</feature>
<feature type="transmembrane region" description="Helical" evidence="8">
    <location>
        <begin position="119"/>
        <end position="141"/>
    </location>
</feature>
<feature type="transmembrane region" description="Helical" evidence="8">
    <location>
        <begin position="334"/>
        <end position="354"/>
    </location>
</feature>
<accession>A0ABV9XF06</accession>
<proteinExistence type="inferred from homology"/>
<evidence type="ECO:0000313" key="10">
    <source>
        <dbReference type="EMBL" id="MFC5023970.1"/>
    </source>
</evidence>
<evidence type="ECO:0000256" key="4">
    <source>
        <dbReference type="ARBA" id="ARBA00022692"/>
    </source>
</evidence>
<evidence type="ECO:0000256" key="3">
    <source>
        <dbReference type="ARBA" id="ARBA00022679"/>
    </source>
</evidence>
<comment type="similarity">
    <text evidence="2">Belongs to the bacterial sugar transferase family.</text>
</comment>
<dbReference type="InterPro" id="IPR017475">
    <property type="entry name" value="EPS_sugar_tfrase"/>
</dbReference>
<feature type="transmembrane region" description="Helical" evidence="8">
    <location>
        <begin position="94"/>
        <end position="113"/>
    </location>
</feature>
<keyword evidence="5 8" id="KW-1133">Transmembrane helix</keyword>
<dbReference type="EMBL" id="JBHSJD010000013">
    <property type="protein sequence ID" value="MFC5023970.1"/>
    <property type="molecule type" value="Genomic_DNA"/>
</dbReference>
<evidence type="ECO:0000256" key="2">
    <source>
        <dbReference type="ARBA" id="ARBA00006464"/>
    </source>
</evidence>
<feature type="transmembrane region" description="Helical" evidence="8">
    <location>
        <begin position="30"/>
        <end position="54"/>
    </location>
</feature>
<evidence type="ECO:0000256" key="1">
    <source>
        <dbReference type="ARBA" id="ARBA00004141"/>
    </source>
</evidence>
<evidence type="ECO:0000256" key="8">
    <source>
        <dbReference type="SAM" id="Phobius"/>
    </source>
</evidence>
<dbReference type="RefSeq" id="WP_345686963.1">
    <property type="nucleotide sequence ID" value="NZ_BAABIT010000001.1"/>
</dbReference>
<comment type="caution">
    <text evidence="10">The sequence shown here is derived from an EMBL/GenBank/DDBJ whole genome shotgun (WGS) entry which is preliminary data.</text>
</comment>